<sequence>MSGKKTKYDFEISDDEENVLNKKKYIRLQKSNFETNGLIPKKPKKIQSLSKNISDESLILNSTKISTTFNLTSNSVEKETIVNNEVDELNNDLNIHECLNLNQNESLNTGFLLEDDNLQDDYEELIENFQNSSFDESFEFKSPKKK</sequence>
<keyword evidence="2" id="KW-1185">Reference proteome</keyword>
<name>A0A814MTB4_9BILA</name>
<dbReference type="Proteomes" id="UP000663879">
    <property type="component" value="Unassembled WGS sequence"/>
</dbReference>
<reference evidence="1" key="1">
    <citation type="submission" date="2021-02" db="EMBL/GenBank/DDBJ databases">
        <authorList>
            <person name="Nowell W R."/>
        </authorList>
    </citation>
    <scope>NUCLEOTIDE SEQUENCE</scope>
    <source>
        <strain evidence="1">Ploen Becks lab</strain>
    </source>
</reference>
<dbReference type="EMBL" id="CAJNOC010006696">
    <property type="protein sequence ID" value="CAF1083673.1"/>
    <property type="molecule type" value="Genomic_DNA"/>
</dbReference>
<proteinExistence type="predicted"/>
<evidence type="ECO:0000313" key="1">
    <source>
        <dbReference type="EMBL" id="CAF1083673.1"/>
    </source>
</evidence>
<comment type="caution">
    <text evidence="1">The sequence shown here is derived from an EMBL/GenBank/DDBJ whole genome shotgun (WGS) entry which is preliminary data.</text>
</comment>
<gene>
    <name evidence="1" type="ORF">OXX778_LOCUS20316</name>
</gene>
<organism evidence="1 2">
    <name type="scientific">Brachionus calyciflorus</name>
    <dbReference type="NCBI Taxonomy" id="104777"/>
    <lineage>
        <taxon>Eukaryota</taxon>
        <taxon>Metazoa</taxon>
        <taxon>Spiralia</taxon>
        <taxon>Gnathifera</taxon>
        <taxon>Rotifera</taxon>
        <taxon>Eurotatoria</taxon>
        <taxon>Monogononta</taxon>
        <taxon>Pseudotrocha</taxon>
        <taxon>Ploima</taxon>
        <taxon>Brachionidae</taxon>
        <taxon>Brachionus</taxon>
    </lineage>
</organism>
<dbReference type="AlphaFoldDB" id="A0A814MTB4"/>
<protein>
    <submittedName>
        <fullName evidence="1">Uncharacterized protein</fullName>
    </submittedName>
</protein>
<evidence type="ECO:0000313" key="2">
    <source>
        <dbReference type="Proteomes" id="UP000663879"/>
    </source>
</evidence>
<accession>A0A814MTB4</accession>